<sequence length="509" mass="53584">MSTSIATALPNHSQRPYAQPDIPNLLALGSYLYLLSCTSSLAGTIVNAPLLGPLITAILLGPNLAGLLTPATQDISINLGYIGLILIVFEAGLTTNIPLLISNAALSTVTALTGVCLPIALSMAIFKGAWGYGSLQAFAAGASLCSTSLGTTIALLTPDLRTTKVGSVLMAAALLDDVIGLVVAGIISGLAGANSGVTWEEIVRPVLVSLAFGLGTPVMAVLLKKALRTTLILLSRRVSTRQPSASSTFHRKDRIYLLITVITLSAFVAGASYAGTSDLFGAYLAGTFLSYVFTSETNDPASEATDSPSNAAPSSPVLKAFENYLEPILRPLLEPIFFASIGSSIPVKSLFTTYLRDSSSAKGGVYASHRVVWRGLLYALLMTIGKMCVGFWFFVWPRPGFCSRAAVRLSRFLKKQVQSRTRGALLLGIAMVARGEIALIVAQLARPLLLGSGLADEGSNIVDEEPAAIVMWAILITTLAGAVGVGILLKAWQRRDDNRVTRESNPTQG</sequence>
<feature type="transmembrane region" description="Helical" evidence="10">
    <location>
        <begin position="376"/>
        <end position="395"/>
    </location>
</feature>
<dbReference type="GO" id="GO:0015297">
    <property type="term" value="F:antiporter activity"/>
    <property type="evidence" value="ECO:0007669"/>
    <property type="project" value="UniProtKB-KW"/>
</dbReference>
<reference evidence="12 13" key="1">
    <citation type="journal article" date="2018" name="Evol. Lett.">
        <title>Horizontal gene cluster transfer increased hallucinogenic mushroom diversity.</title>
        <authorList>
            <person name="Reynolds H.T."/>
            <person name="Vijayakumar V."/>
            <person name="Gluck-Thaler E."/>
            <person name="Korotkin H.B."/>
            <person name="Matheny P.B."/>
            <person name="Slot J.C."/>
        </authorList>
    </citation>
    <scope>NUCLEOTIDE SEQUENCE [LARGE SCALE GENOMIC DNA]</scope>
    <source>
        <strain evidence="12 13">SRW20</strain>
    </source>
</reference>
<feature type="domain" description="Cation/H+ exchanger transmembrane" evidence="11">
    <location>
        <begin position="48"/>
        <end position="490"/>
    </location>
</feature>
<dbReference type="OrthoDB" id="1288932at2759"/>
<evidence type="ECO:0000313" key="13">
    <source>
        <dbReference type="Proteomes" id="UP000284706"/>
    </source>
</evidence>
<evidence type="ECO:0000256" key="6">
    <source>
        <dbReference type="ARBA" id="ARBA00023053"/>
    </source>
</evidence>
<evidence type="ECO:0000256" key="3">
    <source>
        <dbReference type="ARBA" id="ARBA00022449"/>
    </source>
</evidence>
<dbReference type="Gene3D" id="1.20.1530.20">
    <property type="match status" value="1"/>
</dbReference>
<dbReference type="GO" id="GO:1902600">
    <property type="term" value="P:proton transmembrane transport"/>
    <property type="evidence" value="ECO:0007669"/>
    <property type="project" value="InterPro"/>
</dbReference>
<evidence type="ECO:0000256" key="5">
    <source>
        <dbReference type="ARBA" id="ARBA00022989"/>
    </source>
</evidence>
<keyword evidence="9" id="KW-0739">Sodium transport</keyword>
<feature type="transmembrane region" description="Helical" evidence="10">
    <location>
        <begin position="255"/>
        <end position="274"/>
    </location>
</feature>
<keyword evidence="2" id="KW-0813">Transport</keyword>
<evidence type="ECO:0000256" key="10">
    <source>
        <dbReference type="SAM" id="Phobius"/>
    </source>
</evidence>
<keyword evidence="8 10" id="KW-0472">Membrane</keyword>
<evidence type="ECO:0000256" key="1">
    <source>
        <dbReference type="ARBA" id="ARBA00004141"/>
    </source>
</evidence>
<feature type="transmembrane region" description="Helical" evidence="10">
    <location>
        <begin position="105"/>
        <end position="126"/>
    </location>
</feature>
<evidence type="ECO:0000256" key="7">
    <source>
        <dbReference type="ARBA" id="ARBA00023065"/>
    </source>
</evidence>
<feature type="transmembrane region" description="Helical" evidence="10">
    <location>
        <begin position="75"/>
        <end position="93"/>
    </location>
</feature>
<feature type="transmembrane region" description="Helical" evidence="10">
    <location>
        <begin position="138"/>
        <end position="156"/>
    </location>
</feature>
<keyword evidence="6" id="KW-0915">Sodium</keyword>
<evidence type="ECO:0000256" key="4">
    <source>
        <dbReference type="ARBA" id="ARBA00022692"/>
    </source>
</evidence>
<comment type="caution">
    <text evidence="12">The sequence shown here is derived from an EMBL/GenBank/DDBJ whole genome shotgun (WGS) entry which is preliminary data.</text>
</comment>
<dbReference type="InterPro" id="IPR038770">
    <property type="entry name" value="Na+/solute_symporter_sf"/>
</dbReference>
<dbReference type="GO" id="GO:0006814">
    <property type="term" value="P:sodium ion transport"/>
    <property type="evidence" value="ECO:0007669"/>
    <property type="project" value="UniProtKB-KW"/>
</dbReference>
<gene>
    <name evidence="12" type="ORF">CVT26_014991</name>
</gene>
<organism evidence="12 13">
    <name type="scientific">Gymnopilus dilepis</name>
    <dbReference type="NCBI Taxonomy" id="231916"/>
    <lineage>
        <taxon>Eukaryota</taxon>
        <taxon>Fungi</taxon>
        <taxon>Dikarya</taxon>
        <taxon>Basidiomycota</taxon>
        <taxon>Agaricomycotina</taxon>
        <taxon>Agaricomycetes</taxon>
        <taxon>Agaricomycetidae</taxon>
        <taxon>Agaricales</taxon>
        <taxon>Agaricineae</taxon>
        <taxon>Hymenogastraceae</taxon>
        <taxon>Gymnopilus</taxon>
    </lineage>
</organism>
<feature type="transmembrane region" description="Helical" evidence="10">
    <location>
        <begin position="202"/>
        <end position="223"/>
    </location>
</feature>
<dbReference type="InParanoid" id="A0A409YXS2"/>
<feature type="transmembrane region" description="Helical" evidence="10">
    <location>
        <begin position="469"/>
        <end position="489"/>
    </location>
</feature>
<proteinExistence type="predicted"/>
<feature type="transmembrane region" description="Helical" evidence="10">
    <location>
        <begin position="424"/>
        <end position="449"/>
    </location>
</feature>
<dbReference type="GO" id="GO:0016020">
    <property type="term" value="C:membrane"/>
    <property type="evidence" value="ECO:0007669"/>
    <property type="project" value="UniProtKB-SubCell"/>
</dbReference>
<protein>
    <recommendedName>
        <fullName evidence="11">Cation/H+ exchanger transmembrane domain-containing protein</fullName>
    </recommendedName>
</protein>
<evidence type="ECO:0000256" key="8">
    <source>
        <dbReference type="ARBA" id="ARBA00023136"/>
    </source>
</evidence>
<accession>A0A409YXS2</accession>
<evidence type="ECO:0000313" key="12">
    <source>
        <dbReference type="EMBL" id="PPR07807.1"/>
    </source>
</evidence>
<dbReference type="Pfam" id="PF00999">
    <property type="entry name" value="Na_H_Exchanger"/>
    <property type="match status" value="1"/>
</dbReference>
<feature type="transmembrane region" description="Helical" evidence="10">
    <location>
        <begin position="168"/>
        <end position="190"/>
    </location>
</feature>
<evidence type="ECO:0000256" key="9">
    <source>
        <dbReference type="ARBA" id="ARBA00023201"/>
    </source>
</evidence>
<comment type="subcellular location">
    <subcellularLocation>
        <location evidence="1">Membrane</location>
        <topology evidence="1">Multi-pass membrane protein</topology>
    </subcellularLocation>
</comment>
<name>A0A409YXS2_9AGAR</name>
<dbReference type="EMBL" id="NHYE01000001">
    <property type="protein sequence ID" value="PPR07807.1"/>
    <property type="molecule type" value="Genomic_DNA"/>
</dbReference>
<dbReference type="AlphaFoldDB" id="A0A409YXS2"/>
<keyword evidence="5 10" id="KW-1133">Transmembrane helix</keyword>
<keyword evidence="4 10" id="KW-0812">Transmembrane</keyword>
<keyword evidence="3" id="KW-0050">Antiport</keyword>
<keyword evidence="7" id="KW-0406">Ion transport</keyword>
<dbReference type="PANTHER" id="PTHR43562:SF3">
    <property type="entry name" value="SODIUM ION_PROTON EXCHANGER (EUROFUNG)"/>
    <property type="match status" value="1"/>
</dbReference>
<keyword evidence="13" id="KW-1185">Reference proteome</keyword>
<dbReference type="Proteomes" id="UP000284706">
    <property type="component" value="Unassembled WGS sequence"/>
</dbReference>
<dbReference type="InterPro" id="IPR006153">
    <property type="entry name" value="Cation/H_exchanger_TM"/>
</dbReference>
<evidence type="ECO:0000259" key="11">
    <source>
        <dbReference type="Pfam" id="PF00999"/>
    </source>
</evidence>
<dbReference type="PANTHER" id="PTHR43562">
    <property type="entry name" value="NAPA-TYPE SODIUM/HYDROGEN ANTIPORTER"/>
    <property type="match status" value="1"/>
</dbReference>
<evidence type="ECO:0000256" key="2">
    <source>
        <dbReference type="ARBA" id="ARBA00022448"/>
    </source>
</evidence>